<comment type="caution">
    <text evidence="2">The sequence shown here is derived from an EMBL/GenBank/DDBJ whole genome shotgun (WGS) entry which is preliminary data.</text>
</comment>
<evidence type="ECO:0000313" key="2">
    <source>
        <dbReference type="EMBL" id="KAK1627562.1"/>
    </source>
</evidence>
<reference evidence="2" key="1">
    <citation type="submission" date="2023-07" db="EMBL/GenBank/DDBJ databases">
        <title>A chromosome-level genome assembly of Lolium multiflorum.</title>
        <authorList>
            <person name="Chen Y."/>
            <person name="Copetti D."/>
            <person name="Kolliker R."/>
            <person name="Studer B."/>
        </authorList>
    </citation>
    <scope>NUCLEOTIDE SEQUENCE</scope>
    <source>
        <strain evidence="2">02402/16</strain>
        <tissue evidence="2">Leaf</tissue>
    </source>
</reference>
<dbReference type="EMBL" id="JAUUTY010000005">
    <property type="protein sequence ID" value="KAK1627562.1"/>
    <property type="molecule type" value="Genomic_DNA"/>
</dbReference>
<feature type="region of interest" description="Disordered" evidence="1">
    <location>
        <begin position="43"/>
        <end position="82"/>
    </location>
</feature>
<keyword evidence="3" id="KW-1185">Reference proteome</keyword>
<sequence length="82" mass="8647">MEAVGITTTHMAAQRAAAACTHREAMAFARHTIRHAIHDKMSRAAEGMRGSNEGQGSFGSDVGSTEADEGQASYVDSREGPL</sequence>
<proteinExistence type="predicted"/>
<evidence type="ECO:0000256" key="1">
    <source>
        <dbReference type="SAM" id="MobiDB-lite"/>
    </source>
</evidence>
<organism evidence="2 3">
    <name type="scientific">Lolium multiflorum</name>
    <name type="common">Italian ryegrass</name>
    <name type="synonym">Lolium perenne subsp. multiflorum</name>
    <dbReference type="NCBI Taxonomy" id="4521"/>
    <lineage>
        <taxon>Eukaryota</taxon>
        <taxon>Viridiplantae</taxon>
        <taxon>Streptophyta</taxon>
        <taxon>Embryophyta</taxon>
        <taxon>Tracheophyta</taxon>
        <taxon>Spermatophyta</taxon>
        <taxon>Magnoliopsida</taxon>
        <taxon>Liliopsida</taxon>
        <taxon>Poales</taxon>
        <taxon>Poaceae</taxon>
        <taxon>BOP clade</taxon>
        <taxon>Pooideae</taxon>
        <taxon>Poodae</taxon>
        <taxon>Poeae</taxon>
        <taxon>Poeae Chloroplast Group 2 (Poeae type)</taxon>
        <taxon>Loliodinae</taxon>
        <taxon>Loliinae</taxon>
        <taxon>Lolium</taxon>
    </lineage>
</organism>
<protein>
    <submittedName>
        <fullName evidence="2">Uncharacterized protein</fullName>
    </submittedName>
</protein>
<dbReference type="AlphaFoldDB" id="A0AAD8RMX5"/>
<gene>
    <name evidence="2" type="ORF">QYE76_001877</name>
</gene>
<dbReference type="Proteomes" id="UP001231189">
    <property type="component" value="Unassembled WGS sequence"/>
</dbReference>
<accession>A0AAD8RMX5</accession>
<name>A0AAD8RMX5_LOLMU</name>
<evidence type="ECO:0000313" key="3">
    <source>
        <dbReference type="Proteomes" id="UP001231189"/>
    </source>
</evidence>